<name>A0ABQ9G6Y5_9NEOP</name>
<protein>
    <submittedName>
        <fullName evidence="2">Uncharacterized protein</fullName>
    </submittedName>
</protein>
<keyword evidence="3" id="KW-1185">Reference proteome</keyword>
<evidence type="ECO:0000313" key="3">
    <source>
        <dbReference type="Proteomes" id="UP001159363"/>
    </source>
</evidence>
<feature type="region of interest" description="Disordered" evidence="1">
    <location>
        <begin position="551"/>
        <end position="585"/>
    </location>
</feature>
<comment type="caution">
    <text evidence="2">The sequence shown here is derived from an EMBL/GenBank/DDBJ whole genome shotgun (WGS) entry which is preliminary data.</text>
</comment>
<proteinExistence type="predicted"/>
<reference evidence="2 3" key="1">
    <citation type="submission" date="2023-02" db="EMBL/GenBank/DDBJ databases">
        <title>LHISI_Scaffold_Assembly.</title>
        <authorList>
            <person name="Stuart O.P."/>
            <person name="Cleave R."/>
            <person name="Magrath M.J.L."/>
            <person name="Mikheyev A.S."/>
        </authorList>
    </citation>
    <scope>NUCLEOTIDE SEQUENCE [LARGE SCALE GENOMIC DNA]</scope>
    <source>
        <strain evidence="2">Daus_M_001</strain>
        <tissue evidence="2">Leg muscle</tissue>
    </source>
</reference>
<evidence type="ECO:0000256" key="1">
    <source>
        <dbReference type="SAM" id="MobiDB-lite"/>
    </source>
</evidence>
<sequence length="597" mass="67064">MKEKNCAVLQNQFLNLTFDAMKLQTSLLLWMRDNTANFLDELELQELGVQESVSISGPSCAKQHFIKCKHLFKCSDTLTRHSKNCKGRVLAAKKQPVLAAKKQPVLAAKKQPVLAVRETTSNGFYLKQSSFKGTLKDYKPAGTSTACQHRGRTRLTSTQTVDVRTRGHMHCFVSHSPLVFLTVGGPITSPSAVTDTHYSAIACEQCGLLHCCLSHLPGQAHSWVSHFALGSLAGEQWPRNNRWQERQHEAGISDELGDPKWPGGRGRSYGLCPLPAQYFQGFYAPGLRFVYTKWSGVIHVMPKLQKGAYEASVVPQWRRGVLCLPTTFPTSKGSCWSHSSCHPLFSHFFKHHLPHLGSTLQLLDLPGMPSLYRLHLRTSSRVWGCEGGGIESVEASRRRNDLHAMRIELMKHAMSEQERALDVPCSQTSNVQSSWRQAELIRESGSVNSEECRVQDRLREQRAMRSPPSLRGSISPEQMLPAGWQARQSDTLSLLGWRGKHEELRRIVRSWSTLSTPVRALFLTGICWLKIHRLLLPGEIRHAQLVAKYQRSSKRLHDTTSTAHGPEGLRANRHHKSNQPGTSSINQHCLSLDVIRK</sequence>
<organism evidence="2 3">
    <name type="scientific">Dryococelus australis</name>
    <dbReference type="NCBI Taxonomy" id="614101"/>
    <lineage>
        <taxon>Eukaryota</taxon>
        <taxon>Metazoa</taxon>
        <taxon>Ecdysozoa</taxon>
        <taxon>Arthropoda</taxon>
        <taxon>Hexapoda</taxon>
        <taxon>Insecta</taxon>
        <taxon>Pterygota</taxon>
        <taxon>Neoptera</taxon>
        <taxon>Polyneoptera</taxon>
        <taxon>Phasmatodea</taxon>
        <taxon>Verophasmatodea</taxon>
        <taxon>Anareolatae</taxon>
        <taxon>Phasmatidae</taxon>
        <taxon>Eurycanthinae</taxon>
        <taxon>Dryococelus</taxon>
    </lineage>
</organism>
<dbReference type="EMBL" id="JARBHB010000015">
    <property type="protein sequence ID" value="KAJ8868207.1"/>
    <property type="molecule type" value="Genomic_DNA"/>
</dbReference>
<dbReference type="Proteomes" id="UP001159363">
    <property type="component" value="Chromosome 14"/>
</dbReference>
<gene>
    <name evidence="2" type="ORF">PR048_032016</name>
</gene>
<accession>A0ABQ9G6Y5</accession>
<evidence type="ECO:0000313" key="2">
    <source>
        <dbReference type="EMBL" id="KAJ8868207.1"/>
    </source>
</evidence>